<dbReference type="EMBL" id="AVOT02032747">
    <property type="protein sequence ID" value="MBW0526549.1"/>
    <property type="molecule type" value="Genomic_DNA"/>
</dbReference>
<organism evidence="2 3">
    <name type="scientific">Austropuccinia psidii MF-1</name>
    <dbReference type="NCBI Taxonomy" id="1389203"/>
    <lineage>
        <taxon>Eukaryota</taxon>
        <taxon>Fungi</taxon>
        <taxon>Dikarya</taxon>
        <taxon>Basidiomycota</taxon>
        <taxon>Pucciniomycotina</taxon>
        <taxon>Pucciniomycetes</taxon>
        <taxon>Pucciniales</taxon>
        <taxon>Sphaerophragmiaceae</taxon>
        <taxon>Austropuccinia</taxon>
    </lineage>
</organism>
<protein>
    <submittedName>
        <fullName evidence="2">Uncharacterized protein</fullName>
    </submittedName>
</protein>
<name>A0A9Q3ET49_9BASI</name>
<dbReference type="Proteomes" id="UP000765509">
    <property type="component" value="Unassembled WGS sequence"/>
</dbReference>
<gene>
    <name evidence="2" type="ORF">O181_066264</name>
</gene>
<reference evidence="2" key="1">
    <citation type="submission" date="2021-03" db="EMBL/GenBank/DDBJ databases">
        <title>Draft genome sequence of rust myrtle Austropuccinia psidii MF-1, a brazilian biotype.</title>
        <authorList>
            <person name="Quecine M.C."/>
            <person name="Pachon D.M.R."/>
            <person name="Bonatelli M.L."/>
            <person name="Correr F.H."/>
            <person name="Franceschini L.M."/>
            <person name="Leite T.F."/>
            <person name="Margarido G.R.A."/>
            <person name="Almeida C.A."/>
            <person name="Ferrarezi J.A."/>
            <person name="Labate C.A."/>
        </authorList>
    </citation>
    <scope>NUCLEOTIDE SEQUENCE</scope>
    <source>
        <strain evidence="2">MF-1</strain>
    </source>
</reference>
<feature type="region of interest" description="Disordered" evidence="1">
    <location>
        <begin position="120"/>
        <end position="153"/>
    </location>
</feature>
<keyword evidence="3" id="KW-1185">Reference proteome</keyword>
<dbReference type="AlphaFoldDB" id="A0A9Q3ET49"/>
<proteinExistence type="predicted"/>
<evidence type="ECO:0000313" key="2">
    <source>
        <dbReference type="EMBL" id="MBW0526549.1"/>
    </source>
</evidence>
<accession>A0A9Q3ET49</accession>
<comment type="caution">
    <text evidence="2">The sequence shown here is derived from an EMBL/GenBank/DDBJ whole genome shotgun (WGS) entry which is preliminary data.</text>
</comment>
<evidence type="ECO:0000256" key="1">
    <source>
        <dbReference type="SAM" id="MobiDB-lite"/>
    </source>
</evidence>
<evidence type="ECO:0000313" key="3">
    <source>
        <dbReference type="Proteomes" id="UP000765509"/>
    </source>
</evidence>
<sequence>MNQELKFHQLLKDLFQLSTENKKFNMASNWEELGASLQNICLREISFIELMEITKGWNPNSKFKLLEERVAKIRENQATIQAIEEQWSQKENILTASGSQAVGQTHSPVALHHSEYRKEVANSHHPSQFQEVPRRRQGLKGNEETSFSQRKKESDPIIQRLLELVKEFHRN</sequence>